<gene>
    <name evidence="10" type="ORF">M436DRAFT_55885</name>
</gene>
<dbReference type="GO" id="GO:0005758">
    <property type="term" value="C:mitochondrial intermembrane space"/>
    <property type="evidence" value="ECO:0007669"/>
    <property type="project" value="TreeGrafter"/>
</dbReference>
<keyword evidence="7 8" id="KW-0143">Chaperone</keyword>
<dbReference type="PANTHER" id="PTHR13137:SF6">
    <property type="entry name" value="SUCCINATE DEHYDROGENASE ASSEMBLY FACTOR 3, MITOCHONDRIAL"/>
    <property type="match status" value="1"/>
</dbReference>
<dbReference type="RefSeq" id="XP_013423673.1">
    <property type="nucleotide sequence ID" value="XM_013568219.1"/>
</dbReference>
<evidence type="ECO:0000256" key="2">
    <source>
        <dbReference type="ARBA" id="ARBA00004305"/>
    </source>
</evidence>
<evidence type="ECO:0000313" key="10">
    <source>
        <dbReference type="EMBL" id="KEQ69510.1"/>
    </source>
</evidence>
<dbReference type="EMBL" id="KL584721">
    <property type="protein sequence ID" value="KEQ69510.1"/>
    <property type="molecule type" value="Genomic_DNA"/>
</dbReference>
<keyword evidence="11" id="KW-1185">Reference proteome</keyword>
<evidence type="ECO:0000256" key="4">
    <source>
        <dbReference type="ARBA" id="ARBA00011273"/>
    </source>
</evidence>
<evidence type="ECO:0000256" key="9">
    <source>
        <dbReference type="SAM" id="MobiDB-lite"/>
    </source>
</evidence>
<dbReference type="Proteomes" id="UP000027730">
    <property type="component" value="Unassembled WGS sequence"/>
</dbReference>
<dbReference type="Pfam" id="PF13233">
    <property type="entry name" value="Complex1_LYR_2"/>
    <property type="match status" value="1"/>
</dbReference>
<dbReference type="CDD" id="cd20270">
    <property type="entry name" value="Complex1_LYR_SDHAF3_LYRM10"/>
    <property type="match status" value="1"/>
</dbReference>
<comment type="subcellular location">
    <subcellularLocation>
        <location evidence="2 8">Mitochondrion matrix</location>
    </subcellularLocation>
</comment>
<name>A0A074W8T7_9PEZI</name>
<dbReference type="OrthoDB" id="278329at2759"/>
<comment type="function">
    <text evidence="1 8">Plays an essential role in the assembly of succinate dehydrogenase (SDH), an enzyme complex (also referred to as respiratory complex II) that is a component of both the tricarboxylic acid (TCA) cycle and the mitochondrial electron transport chain, and which couples the oxidation of succinate to fumarate with the reduction of ubiquinone (coenzyme Q) to ubiquinol. Promotes maturation of the iron-sulfur protein subunit of the SDH catalytic dimer, protecting it from the deleterious effects of oxidants. May act together with SDHAF1.</text>
</comment>
<dbReference type="GO" id="GO:0006105">
    <property type="term" value="P:succinate metabolic process"/>
    <property type="evidence" value="ECO:0007669"/>
    <property type="project" value="TreeGrafter"/>
</dbReference>
<dbReference type="HOGENOM" id="CLU_102310_1_0_1"/>
<sequence>MRATRTLLAKASTVGTPSGGLGVVPHALLPPIPLYRRLLRGHRKHLPPEMRVLGDEYVKAEFRAHRGVDNPIHIIGFLTEWQGYAQQIEGEKWRGDKMDKAKIDKMSDTDEQIAQMYELMQAIRKQELEDNDPEFQAAIGKGEGEKQ</sequence>
<evidence type="ECO:0000256" key="8">
    <source>
        <dbReference type="RuleBase" id="RU368039"/>
    </source>
</evidence>
<dbReference type="GO" id="GO:0005759">
    <property type="term" value="C:mitochondrial matrix"/>
    <property type="evidence" value="ECO:0007669"/>
    <property type="project" value="UniProtKB-SubCell"/>
</dbReference>
<accession>A0A074W8T7</accession>
<reference evidence="10 11" key="1">
    <citation type="journal article" date="2014" name="BMC Genomics">
        <title>Genome sequencing of four Aureobasidium pullulans varieties: biotechnological potential, stress tolerance, and description of new species.</title>
        <authorList>
            <person name="Gostin Ar C."/>
            <person name="Ohm R.A."/>
            <person name="Kogej T."/>
            <person name="Sonjak S."/>
            <person name="Turk M."/>
            <person name="Zajc J."/>
            <person name="Zalar P."/>
            <person name="Grube M."/>
            <person name="Sun H."/>
            <person name="Han J."/>
            <person name="Sharma A."/>
            <person name="Chiniquy J."/>
            <person name="Ngan C.Y."/>
            <person name="Lipzen A."/>
            <person name="Barry K."/>
            <person name="Grigoriev I.V."/>
            <person name="Gunde-Cimerman N."/>
        </authorList>
    </citation>
    <scope>NUCLEOTIDE SEQUENCE [LARGE SCALE GENOMIC DNA]</scope>
    <source>
        <strain evidence="10 11">CBS 147.97</strain>
    </source>
</reference>
<comment type="subunit">
    <text evidence="4 8">Interacts with the iron-sulfur protein subunit within the SDH catalytic dimer.</text>
</comment>
<dbReference type="AlphaFoldDB" id="A0A074W8T7"/>
<evidence type="ECO:0000313" key="11">
    <source>
        <dbReference type="Proteomes" id="UP000027730"/>
    </source>
</evidence>
<comment type="similarity">
    <text evidence="3 8">Belongs to the complex I LYR family. SDHAF3 subfamily.</text>
</comment>
<dbReference type="PANTHER" id="PTHR13137">
    <property type="entry name" value="DC11 ACN9 HOMOLOG"/>
    <property type="match status" value="1"/>
</dbReference>
<organism evidence="10 11">
    <name type="scientific">Aureobasidium namibiae CBS 147.97</name>
    <dbReference type="NCBI Taxonomy" id="1043004"/>
    <lineage>
        <taxon>Eukaryota</taxon>
        <taxon>Fungi</taxon>
        <taxon>Dikarya</taxon>
        <taxon>Ascomycota</taxon>
        <taxon>Pezizomycotina</taxon>
        <taxon>Dothideomycetes</taxon>
        <taxon>Dothideomycetidae</taxon>
        <taxon>Dothideales</taxon>
        <taxon>Saccotheciaceae</taxon>
        <taxon>Aureobasidium</taxon>
    </lineage>
</organism>
<dbReference type="STRING" id="1043004.A0A074W8T7"/>
<dbReference type="InterPro" id="IPR008381">
    <property type="entry name" value="SDHAF3/Sdh7"/>
</dbReference>
<dbReference type="GO" id="GO:0034553">
    <property type="term" value="P:mitochondrial respiratory chain complex II assembly"/>
    <property type="evidence" value="ECO:0007669"/>
    <property type="project" value="UniProtKB-UniRule"/>
</dbReference>
<evidence type="ECO:0000256" key="5">
    <source>
        <dbReference type="ARBA" id="ARBA00022946"/>
    </source>
</evidence>
<evidence type="ECO:0000256" key="7">
    <source>
        <dbReference type="ARBA" id="ARBA00023186"/>
    </source>
</evidence>
<keyword evidence="6 8" id="KW-0496">Mitochondrion</keyword>
<dbReference type="GeneID" id="25412222"/>
<evidence type="ECO:0000256" key="1">
    <source>
        <dbReference type="ARBA" id="ARBA00003675"/>
    </source>
</evidence>
<feature type="region of interest" description="Disordered" evidence="9">
    <location>
        <begin position="127"/>
        <end position="147"/>
    </location>
</feature>
<evidence type="ECO:0000256" key="3">
    <source>
        <dbReference type="ARBA" id="ARBA00006020"/>
    </source>
</evidence>
<keyword evidence="5" id="KW-0809">Transit peptide</keyword>
<proteinExistence type="inferred from homology"/>
<protein>
    <recommendedName>
        <fullName evidence="8">Succinate dehydrogenase assembly factor 3</fullName>
        <shortName evidence="8">SDH assembly factor 3</shortName>
        <shortName evidence="8">SDHAF3</shortName>
    </recommendedName>
</protein>
<evidence type="ECO:0000256" key="6">
    <source>
        <dbReference type="ARBA" id="ARBA00023128"/>
    </source>
</evidence>